<dbReference type="SMART" id="SM00507">
    <property type="entry name" value="HNHc"/>
    <property type="match status" value="1"/>
</dbReference>
<evidence type="ECO:0000259" key="1">
    <source>
        <dbReference type="SMART" id="SM00507"/>
    </source>
</evidence>
<dbReference type="GO" id="GO:0003676">
    <property type="term" value="F:nucleic acid binding"/>
    <property type="evidence" value="ECO:0007669"/>
    <property type="project" value="InterPro"/>
</dbReference>
<dbReference type="InterPro" id="IPR002711">
    <property type="entry name" value="HNH"/>
</dbReference>
<reference evidence="2" key="1">
    <citation type="journal article" date="2015" name="Proc. Natl. Acad. Sci. U.S.A.">
        <title>Networks of energetic and metabolic interactions define dynamics in microbial communities.</title>
        <authorList>
            <person name="Embree M."/>
            <person name="Liu J.K."/>
            <person name="Al-Bassam M.M."/>
            <person name="Zengler K."/>
        </authorList>
    </citation>
    <scope>NUCLEOTIDE SEQUENCE</scope>
</reference>
<dbReference type="EMBL" id="LNQE01000509">
    <property type="protein sequence ID" value="KUG26213.1"/>
    <property type="molecule type" value="Genomic_DNA"/>
</dbReference>
<dbReference type="GO" id="GO:0008270">
    <property type="term" value="F:zinc ion binding"/>
    <property type="evidence" value="ECO:0007669"/>
    <property type="project" value="InterPro"/>
</dbReference>
<proteinExistence type="predicted"/>
<dbReference type="AlphaFoldDB" id="A0A0W8FZD6"/>
<dbReference type="PANTHER" id="PTHR33877">
    <property type="entry name" value="SLL1193 PROTEIN"/>
    <property type="match status" value="1"/>
</dbReference>
<organism evidence="2">
    <name type="scientific">hydrocarbon metagenome</name>
    <dbReference type="NCBI Taxonomy" id="938273"/>
    <lineage>
        <taxon>unclassified sequences</taxon>
        <taxon>metagenomes</taxon>
        <taxon>ecological metagenomes</taxon>
    </lineage>
</organism>
<dbReference type="CDD" id="cd00085">
    <property type="entry name" value="HNHc"/>
    <property type="match status" value="1"/>
</dbReference>
<name>A0A0W8FZD6_9ZZZZ</name>
<sequence length="244" mass="27900">MKSFLINPKFEVDDIISYTELTAAEKMNLQKGMNFNVNPEYSVFLMSIRKGAPYADKIDEMTNTLIYEGHDVPSNISDKPKEVDQRLTTPSGALTENGKFYIAAQSYKLNLIKYPHRIKVYEKIQNGVWCYKGFYNLIDAKIEYDGNRNVFKFYLQPVEIKSLKREVVIPFSRVIPTQVKVEVWARDKGQCVKCGSKANLHYDHDLPYSKGGTSLTAENVRILCMKCNLSKSNKILSIPPILLP</sequence>
<dbReference type="InterPro" id="IPR052892">
    <property type="entry name" value="NA-targeting_endonuclease"/>
</dbReference>
<dbReference type="InterPro" id="IPR003615">
    <property type="entry name" value="HNH_nuc"/>
</dbReference>
<protein>
    <submittedName>
        <fullName evidence="2">Tellurium resistance protein terd</fullName>
    </submittedName>
</protein>
<dbReference type="Gene3D" id="1.10.30.50">
    <property type="match status" value="1"/>
</dbReference>
<accession>A0A0W8FZD6</accession>
<feature type="domain" description="HNH nuclease" evidence="1">
    <location>
        <begin position="178"/>
        <end position="229"/>
    </location>
</feature>
<dbReference type="Pfam" id="PF01844">
    <property type="entry name" value="HNH"/>
    <property type="match status" value="1"/>
</dbReference>
<evidence type="ECO:0000313" key="2">
    <source>
        <dbReference type="EMBL" id="KUG26213.1"/>
    </source>
</evidence>
<dbReference type="GO" id="GO:0004519">
    <property type="term" value="F:endonuclease activity"/>
    <property type="evidence" value="ECO:0007669"/>
    <property type="project" value="InterPro"/>
</dbReference>
<dbReference type="PANTHER" id="PTHR33877:SF2">
    <property type="entry name" value="OS07G0170200 PROTEIN"/>
    <property type="match status" value="1"/>
</dbReference>
<comment type="caution">
    <text evidence="2">The sequence shown here is derived from an EMBL/GenBank/DDBJ whole genome shotgun (WGS) entry which is preliminary data.</text>
</comment>
<gene>
    <name evidence="2" type="ORF">ASZ90_003955</name>
</gene>